<reference evidence="5" key="2">
    <citation type="submission" date="2015-09" db="EMBL/GenBank/DDBJ databases">
        <title>Draft genome sequence of a multidrug-resistant Chryseobacterium indologenes isolate from Malaysia.</title>
        <authorList>
            <person name="Yu C.Y."/>
            <person name="Ang G.Y."/>
            <person name="Chan K.-G."/>
        </authorList>
    </citation>
    <scope>NUCLEOTIDE SEQUENCE [LARGE SCALE GENOMIC DNA]</scope>
    <source>
        <strain evidence="5">CI_885</strain>
    </source>
</reference>
<evidence type="ECO:0000256" key="2">
    <source>
        <dbReference type="SAM" id="SignalP"/>
    </source>
</evidence>
<dbReference type="Pfam" id="PF00041">
    <property type="entry name" value="fn3"/>
    <property type="match status" value="1"/>
</dbReference>
<name>A0A0N0ZUV2_CHRID</name>
<evidence type="ECO:0000313" key="4">
    <source>
        <dbReference type="EMBL" id="KPE51380.1"/>
    </source>
</evidence>
<sequence>MKHFYPFFLPEKRTNYVKSALLGLTALLGSSSMYAQVSGYVFSQSTGTYTPISGTVIAEATGNTASTSLDDTIYPLSLPFDFTFNGAAYNSINVSTNGFITFGSTAPSSSAYSPISSTAGYSGAISAWGKDLNSIFNINSTTGNISWETRGTAPNREMVIQWKDFRPSYSTSTTSVYAFSFQIILQETSNVIKTMYNNGAFLVGNTEVSSTVQIGLRGSSNSDFNNRLNASSLEFINSTIGTSNNSSQAFNSTSSIPGMPTAGLTYTWTPPTCLAPSGINVTGITTTAATVNWSASSTPPSNGYDVYYSTSNTVPNSSTQPSQTGITGLSATLSLQPSTNYFVWVRSVCNPNDKSNWSPTTSFATQCEALPGAYFEGFEGYQGVTNGNAGVLPSCWTNLGTTTGGHISNSTTITGSNTLYLWTSGTTYVAYVALPAMSTLQSGNYRLKFDAKAAVTAGGILQIGYLDTSNNFVELTTFSVATTTAVYPFSFDIPALPAGVTRLALKNPGTPARSLSIDNISYEPKTLGTSEVAKKDLLKIYPNPFSDVISISDWDKVKSVSVVDVSGRIIRTIEDISSEMNLSELKTGLYILNVQYKDGTKSSHKIIKK</sequence>
<evidence type="ECO:0000313" key="5">
    <source>
        <dbReference type="Proteomes" id="UP000037953"/>
    </source>
</evidence>
<keyword evidence="1 2" id="KW-0732">Signal</keyword>
<dbReference type="NCBIfam" id="TIGR04183">
    <property type="entry name" value="Por_Secre_tail"/>
    <property type="match status" value="1"/>
</dbReference>
<comment type="caution">
    <text evidence="4">The sequence shown here is derived from an EMBL/GenBank/DDBJ whole genome shotgun (WGS) entry which is preliminary data.</text>
</comment>
<feature type="chain" id="PRO_5005865105" description="Fibronectin type-III domain-containing protein" evidence="2">
    <location>
        <begin position="36"/>
        <end position="609"/>
    </location>
</feature>
<evidence type="ECO:0000256" key="1">
    <source>
        <dbReference type="ARBA" id="ARBA00022729"/>
    </source>
</evidence>
<accession>A0A0N0ZUV2</accession>
<proteinExistence type="predicted"/>
<feature type="signal peptide" evidence="2">
    <location>
        <begin position="1"/>
        <end position="35"/>
    </location>
</feature>
<dbReference type="SMART" id="SM00060">
    <property type="entry name" value="FN3"/>
    <property type="match status" value="1"/>
</dbReference>
<dbReference type="InterPro" id="IPR013783">
    <property type="entry name" value="Ig-like_fold"/>
</dbReference>
<dbReference type="OrthoDB" id="881122at2"/>
<dbReference type="InterPro" id="IPR036116">
    <property type="entry name" value="FN3_sf"/>
</dbReference>
<gene>
    <name evidence="4" type="ORF">AOB46_09545</name>
</gene>
<dbReference type="SUPFAM" id="SSF49265">
    <property type="entry name" value="Fibronectin type III"/>
    <property type="match status" value="1"/>
</dbReference>
<dbReference type="CDD" id="cd00063">
    <property type="entry name" value="FN3"/>
    <property type="match status" value="1"/>
</dbReference>
<dbReference type="InterPro" id="IPR026444">
    <property type="entry name" value="Secre_tail"/>
</dbReference>
<dbReference type="PROSITE" id="PS50853">
    <property type="entry name" value="FN3"/>
    <property type="match status" value="1"/>
</dbReference>
<dbReference type="EMBL" id="LJOD01000005">
    <property type="protein sequence ID" value="KPE51380.1"/>
    <property type="molecule type" value="Genomic_DNA"/>
</dbReference>
<dbReference type="PATRIC" id="fig|253.9.peg.3702"/>
<organism evidence="4 5">
    <name type="scientific">Chryseobacterium indologenes</name>
    <name type="common">Flavobacterium indologenes</name>
    <dbReference type="NCBI Taxonomy" id="253"/>
    <lineage>
        <taxon>Bacteria</taxon>
        <taxon>Pseudomonadati</taxon>
        <taxon>Bacteroidota</taxon>
        <taxon>Flavobacteriia</taxon>
        <taxon>Flavobacteriales</taxon>
        <taxon>Weeksellaceae</taxon>
        <taxon>Chryseobacterium group</taxon>
        <taxon>Chryseobacterium</taxon>
    </lineage>
</organism>
<dbReference type="Gene3D" id="2.60.40.10">
    <property type="entry name" value="Immunoglobulins"/>
    <property type="match status" value="1"/>
</dbReference>
<evidence type="ECO:0000259" key="3">
    <source>
        <dbReference type="PROSITE" id="PS50853"/>
    </source>
</evidence>
<dbReference type="Pfam" id="PF18962">
    <property type="entry name" value="Por_Secre_tail"/>
    <property type="match status" value="1"/>
</dbReference>
<dbReference type="AlphaFoldDB" id="A0A0N0ZUV2"/>
<dbReference type="RefSeq" id="WP_062698684.1">
    <property type="nucleotide sequence ID" value="NZ_LJOD01000005.1"/>
</dbReference>
<dbReference type="Proteomes" id="UP000037953">
    <property type="component" value="Unassembled WGS sequence"/>
</dbReference>
<dbReference type="InterPro" id="IPR003961">
    <property type="entry name" value="FN3_dom"/>
</dbReference>
<protein>
    <recommendedName>
        <fullName evidence="3">Fibronectin type-III domain-containing protein</fullName>
    </recommendedName>
</protein>
<feature type="domain" description="Fibronectin type-III" evidence="3">
    <location>
        <begin position="275"/>
        <end position="368"/>
    </location>
</feature>
<reference evidence="4 5" key="1">
    <citation type="journal article" date="2015" name="Genom Data">
        <title>Draft genome sequence of a multidrug-resistant Chryseobacterium indologenes isolate from Malaysia.</title>
        <authorList>
            <person name="Yu C.Y."/>
            <person name="Ang G.Y."/>
            <person name="Cheng H.J."/>
            <person name="Cheong Y.M."/>
            <person name="Yin W.F."/>
            <person name="Chan K.G."/>
        </authorList>
    </citation>
    <scope>NUCLEOTIDE SEQUENCE [LARGE SCALE GENOMIC DNA]</scope>
    <source>
        <strain evidence="4 5">CI_885</strain>
    </source>
</reference>